<gene>
    <name evidence="1" type="ORF">HPP92_002803</name>
</gene>
<accession>A0A835VGM1</accession>
<reference evidence="1 2" key="1">
    <citation type="journal article" date="2020" name="Nat. Food">
        <title>A phased Vanilla planifolia genome enables genetic improvement of flavour and production.</title>
        <authorList>
            <person name="Hasing T."/>
            <person name="Tang H."/>
            <person name="Brym M."/>
            <person name="Khazi F."/>
            <person name="Huang T."/>
            <person name="Chambers A.H."/>
        </authorList>
    </citation>
    <scope>NUCLEOTIDE SEQUENCE [LARGE SCALE GENOMIC DNA]</scope>
    <source>
        <tissue evidence="1">Leaf</tissue>
    </source>
</reference>
<comment type="caution">
    <text evidence="1">The sequence shown here is derived from an EMBL/GenBank/DDBJ whole genome shotgun (WGS) entry which is preliminary data.</text>
</comment>
<dbReference type="Proteomes" id="UP000636800">
    <property type="component" value="Chromosome 1"/>
</dbReference>
<dbReference type="EMBL" id="JADCNL010000001">
    <property type="protein sequence ID" value="KAG0498112.1"/>
    <property type="molecule type" value="Genomic_DNA"/>
</dbReference>
<proteinExistence type="predicted"/>
<sequence>MRQSEHRGTDTRRRDKVRFDNLQCWVCDLEMYRFNDPAIEYSSLNFDRIERIIFLTQMKKDNSVLNDKQTQIKKRQYDVTKHPYY</sequence>
<organism evidence="1 2">
    <name type="scientific">Vanilla planifolia</name>
    <name type="common">Vanilla</name>
    <dbReference type="NCBI Taxonomy" id="51239"/>
    <lineage>
        <taxon>Eukaryota</taxon>
        <taxon>Viridiplantae</taxon>
        <taxon>Streptophyta</taxon>
        <taxon>Embryophyta</taxon>
        <taxon>Tracheophyta</taxon>
        <taxon>Spermatophyta</taxon>
        <taxon>Magnoliopsida</taxon>
        <taxon>Liliopsida</taxon>
        <taxon>Asparagales</taxon>
        <taxon>Orchidaceae</taxon>
        <taxon>Vanilloideae</taxon>
        <taxon>Vanilleae</taxon>
        <taxon>Vanilla</taxon>
    </lineage>
</organism>
<dbReference type="AlphaFoldDB" id="A0A835VGM1"/>
<name>A0A835VGM1_VANPL</name>
<evidence type="ECO:0000313" key="2">
    <source>
        <dbReference type="Proteomes" id="UP000636800"/>
    </source>
</evidence>
<evidence type="ECO:0000313" key="1">
    <source>
        <dbReference type="EMBL" id="KAG0498112.1"/>
    </source>
</evidence>
<protein>
    <submittedName>
        <fullName evidence="1">Uncharacterized protein</fullName>
    </submittedName>
</protein>
<keyword evidence="2" id="KW-1185">Reference proteome</keyword>
<dbReference type="OrthoDB" id="676141at2759"/>